<sequence length="475" mass="54386">MEELPEKLILNMKELPEKFIKNKFKPMDISIPDPNTIKVNTTILVYDLTNEDEDREIILPVNGFIDYPYYVKWGDGTEKEIIFNDGYPSRTLTKGKKYRIKIKGKIWRYGDDEIVNSNVYLTEVIKLGATNLSGAFYGATNLVKVPKRLPKGVYDLSDMFAACTNFNYPINNWDTSQVTNMSAMFYNAFNFNQPLDNWNTSSVINMFSMFNGASKFNQPLNKWDTHSVTDMNSMFVGASSFNQLLNNWNVSSVESMRSMFTYATSFNQPINNWDVSSVINTGFMFANATSFNQSLNNWNVLNVNYISYMFANATSFNQPLNNWNVSNVDSMDGMFDGATRFNQPLNNWDVSNVINMTNMFANATSFNQPLNNWDVSGVETMESMFANATSFNQSLHLWNLTNILFSSYMLDYCGMSQYNYQLTLVGWYNIFYPDHTPISFGAKGLAYNSSFADVNTAHNFFNHIDLGDIDINFQN</sequence>
<dbReference type="Pfam" id="PF03382">
    <property type="entry name" value="DUF285"/>
    <property type="match status" value="1"/>
</dbReference>
<organism evidence="1">
    <name type="scientific">viral metagenome</name>
    <dbReference type="NCBI Taxonomy" id="1070528"/>
    <lineage>
        <taxon>unclassified sequences</taxon>
        <taxon>metagenomes</taxon>
        <taxon>organismal metagenomes</taxon>
    </lineage>
</organism>
<proteinExistence type="predicted"/>
<evidence type="ECO:0008006" key="2">
    <source>
        <dbReference type="Google" id="ProtNLM"/>
    </source>
</evidence>
<dbReference type="NCBIfam" id="TIGR02167">
    <property type="entry name" value="Liste_lipo_26"/>
    <property type="match status" value="5"/>
</dbReference>
<reference evidence="1" key="1">
    <citation type="journal article" date="2020" name="Nature">
        <title>Giant virus diversity and host interactions through global metagenomics.</title>
        <authorList>
            <person name="Schulz F."/>
            <person name="Roux S."/>
            <person name="Paez-Espino D."/>
            <person name="Jungbluth S."/>
            <person name="Walsh D.A."/>
            <person name="Denef V.J."/>
            <person name="McMahon K.D."/>
            <person name="Konstantinidis K.T."/>
            <person name="Eloe-Fadrosh E.A."/>
            <person name="Kyrpides N.C."/>
            <person name="Woyke T."/>
        </authorList>
    </citation>
    <scope>NUCLEOTIDE SEQUENCE</scope>
    <source>
        <strain evidence="1">GVMAG-M-3300023179-103</strain>
    </source>
</reference>
<dbReference type="AlphaFoldDB" id="A0A6C0DYN3"/>
<dbReference type="InterPro" id="IPR005046">
    <property type="entry name" value="DUF285"/>
</dbReference>
<protein>
    <recommendedName>
        <fullName evidence="2">BspA family leucine-rich repeat surface protein</fullName>
    </recommendedName>
</protein>
<dbReference type="InterPro" id="IPR011889">
    <property type="entry name" value="Liste_lipo_26"/>
</dbReference>
<accession>A0A6C0DYN3</accession>
<dbReference type="EMBL" id="MN739697">
    <property type="protein sequence ID" value="QHT21884.1"/>
    <property type="molecule type" value="Genomic_DNA"/>
</dbReference>
<evidence type="ECO:0000313" key="1">
    <source>
        <dbReference type="EMBL" id="QHT21884.1"/>
    </source>
</evidence>
<name>A0A6C0DYN3_9ZZZZ</name>